<feature type="coiled-coil region" evidence="4">
    <location>
        <begin position="581"/>
        <end position="646"/>
    </location>
</feature>
<dbReference type="PANTHER" id="PTHR32114:SF2">
    <property type="entry name" value="ABC TRANSPORTER ABCH.3"/>
    <property type="match status" value="1"/>
</dbReference>
<sequence>MKLHRLELEGFGPFLQRQTIDFDAFDDDGIFLIAGRTGAGKSSILDGVSFALYGGVPRYDGAAKGLRSDHCRPEDRSEVSLEFTVADRRWRVTRSPEYERPKKSGTGLTKEEHRAVVEELVDGEWLGRAAKPREAAEVLGEVLGLNREQFQQVILLAQNRFAQFLLAPGGERQALLRTLFGSRTYQDYERALDERRKAADAAVADRARDVEMLLAEAERLIAAHELGGDRLTGEEPAPAALVDRLAALDRALERGRYRTEVLDAARTETVAARDAAFTAHEGLKRLHESAQARDDARAALASLEVRAAGVDADRGTLEAARRAETLRATLEAAETAVETAQAARTAEATARAAWERAGGGANVDADALAAFVDDLTGQLARWADARAHEGALDGLREQQAVSERTVAELETQLATLTARRNGLPARRAELDDALRTHEATAATVDDAQAALTSATERRDAALEVETLGEKLREAEKRKLARREAATAAAAAADALLRRRVEERAGELAADLVDDVPCPVCGSTEHPQPAPRGDAPVTDDELAAADEERATALDRARLADEAHTQALATHAEARARAGGLDLDAAQHTHDEAAQRLMSAQEALRTRDALRAERAQLESEDTRLAAELDDVRARVSAARDERVALAERVSTSSAAVEQARGDFDTVAARIADGEQRRDAASRLRDAVATLRVADTAARAATDDRDRRVAASAFADAAAARDALRAEAERTRLDEAIRAFETEREAQRVRLVDLEMRLAGVDDPLPALAASETALADAHEAAQAAARRAAAMSAGVESLAGLSARASAAHAQIADLEAHRRLVAGVADAVAGRNERKMDLETYVLAAELEQIVAAANLRLDAMSQGRYRLAHTDALAARNAASGLGLEIVDAYTGQARPAQSLSGGETFLASLALALGLAQVVTDRAGGIRLDTLFIDEGFGSLDPETLDLAMRTLDELREGGRTVGVISHVEAMKEQIPAQLLVEAAAHGPSAVRQSALDPA</sequence>
<dbReference type="Gene3D" id="3.40.50.300">
    <property type="entry name" value="P-loop containing nucleotide triphosphate hydrolases"/>
    <property type="match status" value="2"/>
</dbReference>
<evidence type="ECO:0000256" key="1">
    <source>
        <dbReference type="ARBA" id="ARBA00006930"/>
    </source>
</evidence>
<feature type="coiled-coil region" evidence="4">
    <location>
        <begin position="720"/>
        <end position="754"/>
    </location>
</feature>
<name>A0ABY8C2Z5_9MICO</name>
<keyword evidence="4" id="KW-0175">Coiled coil</keyword>
<dbReference type="PANTHER" id="PTHR32114">
    <property type="entry name" value="ABC TRANSPORTER ABCH.3"/>
    <property type="match status" value="1"/>
</dbReference>
<dbReference type="InterPro" id="IPR027417">
    <property type="entry name" value="P-loop_NTPase"/>
</dbReference>
<organism evidence="6 7">
    <name type="scientific">Microbacterium horticulturae</name>
    <dbReference type="NCBI Taxonomy" id="3028316"/>
    <lineage>
        <taxon>Bacteria</taxon>
        <taxon>Bacillati</taxon>
        <taxon>Actinomycetota</taxon>
        <taxon>Actinomycetes</taxon>
        <taxon>Micrococcales</taxon>
        <taxon>Microbacteriaceae</taxon>
        <taxon>Microbacterium</taxon>
    </lineage>
</organism>
<evidence type="ECO:0000256" key="4">
    <source>
        <dbReference type="SAM" id="Coils"/>
    </source>
</evidence>
<evidence type="ECO:0000256" key="2">
    <source>
        <dbReference type="ARBA" id="ARBA00011322"/>
    </source>
</evidence>
<comment type="subunit">
    <text evidence="2">Heterodimer of SbcC and SbcD.</text>
</comment>
<dbReference type="EMBL" id="CP119108">
    <property type="protein sequence ID" value="WEG09600.1"/>
    <property type="molecule type" value="Genomic_DNA"/>
</dbReference>
<feature type="domain" description="Rad50/SbcC-type AAA" evidence="5">
    <location>
        <begin position="5"/>
        <end position="199"/>
    </location>
</feature>
<proteinExistence type="inferred from homology"/>
<gene>
    <name evidence="6" type="ORF">PU630_03255</name>
</gene>
<evidence type="ECO:0000256" key="3">
    <source>
        <dbReference type="ARBA" id="ARBA00013368"/>
    </source>
</evidence>
<evidence type="ECO:0000259" key="5">
    <source>
        <dbReference type="Pfam" id="PF13476"/>
    </source>
</evidence>
<reference evidence="6 7" key="1">
    <citation type="submission" date="2023-03" db="EMBL/GenBank/DDBJ databases">
        <title>Genome sequence of Microbacterium sp. KACC 23027.</title>
        <authorList>
            <person name="Kim S."/>
            <person name="Heo J."/>
            <person name="Kwon S.-W."/>
        </authorList>
    </citation>
    <scope>NUCLEOTIDE SEQUENCE [LARGE SCALE GENOMIC DNA]</scope>
    <source>
        <strain evidence="6 7">KACC 23027</strain>
    </source>
</reference>
<dbReference type="Proteomes" id="UP001214553">
    <property type="component" value="Chromosome"/>
</dbReference>
<dbReference type="Pfam" id="PF13476">
    <property type="entry name" value="AAA_23"/>
    <property type="match status" value="1"/>
</dbReference>
<dbReference type="SUPFAM" id="SSF52540">
    <property type="entry name" value="P-loop containing nucleoside triphosphate hydrolases"/>
    <property type="match status" value="1"/>
</dbReference>
<keyword evidence="7" id="KW-1185">Reference proteome</keyword>
<protein>
    <recommendedName>
        <fullName evidence="3">Nuclease SbcCD subunit C</fullName>
    </recommendedName>
</protein>
<evidence type="ECO:0000313" key="7">
    <source>
        <dbReference type="Proteomes" id="UP001214553"/>
    </source>
</evidence>
<comment type="similarity">
    <text evidence="1">Belongs to the SMC family. SbcC subfamily.</text>
</comment>
<accession>A0ABY8C2Z5</accession>
<dbReference type="RefSeq" id="WP_275278924.1">
    <property type="nucleotide sequence ID" value="NZ_CP119108.1"/>
</dbReference>
<evidence type="ECO:0000313" key="6">
    <source>
        <dbReference type="EMBL" id="WEG09600.1"/>
    </source>
</evidence>
<dbReference type="InterPro" id="IPR038729">
    <property type="entry name" value="Rad50/SbcC_AAA"/>
</dbReference>
<dbReference type="Pfam" id="PF13558">
    <property type="entry name" value="SbcC_Walker_B"/>
    <property type="match status" value="1"/>
</dbReference>